<organism evidence="1">
    <name type="scientific">marine sediment metagenome</name>
    <dbReference type="NCBI Taxonomy" id="412755"/>
    <lineage>
        <taxon>unclassified sequences</taxon>
        <taxon>metagenomes</taxon>
        <taxon>ecological metagenomes</taxon>
    </lineage>
</organism>
<reference evidence="1" key="1">
    <citation type="journal article" date="2014" name="Front. Microbiol.">
        <title>High frequency of phylogenetically diverse reductive dehalogenase-homologous genes in deep subseafloor sedimentary metagenomes.</title>
        <authorList>
            <person name="Kawai M."/>
            <person name="Futagami T."/>
            <person name="Toyoda A."/>
            <person name="Takaki Y."/>
            <person name="Nishi S."/>
            <person name="Hori S."/>
            <person name="Arai W."/>
            <person name="Tsubouchi T."/>
            <person name="Morono Y."/>
            <person name="Uchiyama I."/>
            <person name="Ito T."/>
            <person name="Fujiyama A."/>
            <person name="Inagaki F."/>
            <person name="Takami H."/>
        </authorList>
    </citation>
    <scope>NUCLEOTIDE SEQUENCE</scope>
    <source>
        <strain evidence="1">Expedition CK06-06</strain>
    </source>
</reference>
<sequence length="37" mass="4046">YQSADFAIRVIQIPESQRSSLAGVNAGWGGFTVYPRC</sequence>
<dbReference type="AlphaFoldDB" id="X0TV17"/>
<accession>X0TV17</accession>
<dbReference type="EMBL" id="BARS01010298">
    <property type="protein sequence ID" value="GAF91987.1"/>
    <property type="molecule type" value="Genomic_DNA"/>
</dbReference>
<proteinExistence type="predicted"/>
<feature type="non-terminal residue" evidence="1">
    <location>
        <position position="1"/>
    </location>
</feature>
<name>X0TV17_9ZZZZ</name>
<gene>
    <name evidence="1" type="ORF">S01H1_19128</name>
</gene>
<evidence type="ECO:0000313" key="1">
    <source>
        <dbReference type="EMBL" id="GAF91987.1"/>
    </source>
</evidence>
<comment type="caution">
    <text evidence="1">The sequence shown here is derived from an EMBL/GenBank/DDBJ whole genome shotgun (WGS) entry which is preliminary data.</text>
</comment>
<protein>
    <submittedName>
        <fullName evidence="1">Uncharacterized protein</fullName>
    </submittedName>
</protein>